<comment type="caution">
    <text evidence="1">The sequence shown here is derived from an EMBL/GenBank/DDBJ whole genome shotgun (WGS) entry which is preliminary data.</text>
</comment>
<dbReference type="AlphaFoldDB" id="A0A5B7EE23"/>
<name>A0A5B7EE23_PORTR</name>
<accession>A0A5B7EE23</accession>
<evidence type="ECO:0000313" key="1">
    <source>
        <dbReference type="EMBL" id="MPC32550.1"/>
    </source>
</evidence>
<proteinExistence type="predicted"/>
<protein>
    <submittedName>
        <fullName evidence="1">Uncharacterized protein</fullName>
    </submittedName>
</protein>
<dbReference type="EMBL" id="VSRR010002648">
    <property type="protein sequence ID" value="MPC32550.1"/>
    <property type="molecule type" value="Genomic_DNA"/>
</dbReference>
<gene>
    <name evidence="1" type="ORF">E2C01_025863</name>
</gene>
<organism evidence="1 2">
    <name type="scientific">Portunus trituberculatus</name>
    <name type="common">Swimming crab</name>
    <name type="synonym">Neptunus trituberculatus</name>
    <dbReference type="NCBI Taxonomy" id="210409"/>
    <lineage>
        <taxon>Eukaryota</taxon>
        <taxon>Metazoa</taxon>
        <taxon>Ecdysozoa</taxon>
        <taxon>Arthropoda</taxon>
        <taxon>Crustacea</taxon>
        <taxon>Multicrustacea</taxon>
        <taxon>Malacostraca</taxon>
        <taxon>Eumalacostraca</taxon>
        <taxon>Eucarida</taxon>
        <taxon>Decapoda</taxon>
        <taxon>Pleocyemata</taxon>
        <taxon>Brachyura</taxon>
        <taxon>Eubrachyura</taxon>
        <taxon>Portunoidea</taxon>
        <taxon>Portunidae</taxon>
        <taxon>Portuninae</taxon>
        <taxon>Portunus</taxon>
    </lineage>
</organism>
<dbReference type="OrthoDB" id="20727at2759"/>
<dbReference type="Gene3D" id="1.25.40.20">
    <property type="entry name" value="Ankyrin repeat-containing domain"/>
    <property type="match status" value="1"/>
</dbReference>
<dbReference type="Proteomes" id="UP000324222">
    <property type="component" value="Unassembled WGS sequence"/>
</dbReference>
<dbReference type="SUPFAM" id="SSF48403">
    <property type="entry name" value="Ankyrin repeat"/>
    <property type="match status" value="1"/>
</dbReference>
<dbReference type="InterPro" id="IPR036770">
    <property type="entry name" value="Ankyrin_rpt-contain_sf"/>
</dbReference>
<sequence length="158" mass="17227">MEDNDDFFQKGGLQRLKISKEIGNDNSSPEQLYESLLSTISIGDDVQLVSRLICKGTPTEPLGSQSLSALQLAVTTNRVRIVNLLLAKGAMLSAGLLQVAWQNPDTSTRILAALINDNSMPPTEHRRLNAADSTPRQLNSTPGQLIAETTQRQCNQIL</sequence>
<evidence type="ECO:0000313" key="2">
    <source>
        <dbReference type="Proteomes" id="UP000324222"/>
    </source>
</evidence>
<keyword evidence="2" id="KW-1185">Reference proteome</keyword>
<reference evidence="1 2" key="1">
    <citation type="submission" date="2019-05" db="EMBL/GenBank/DDBJ databases">
        <title>Another draft genome of Portunus trituberculatus and its Hox gene families provides insights of decapod evolution.</title>
        <authorList>
            <person name="Jeong J.-H."/>
            <person name="Song I."/>
            <person name="Kim S."/>
            <person name="Choi T."/>
            <person name="Kim D."/>
            <person name="Ryu S."/>
            <person name="Kim W."/>
        </authorList>
    </citation>
    <scope>NUCLEOTIDE SEQUENCE [LARGE SCALE GENOMIC DNA]</scope>
    <source>
        <tissue evidence="1">Muscle</tissue>
    </source>
</reference>